<accession>X6LLV8</accession>
<keyword evidence="3" id="KW-1185">Reference proteome</keyword>
<name>X6LLV8_RETFI</name>
<dbReference type="AlphaFoldDB" id="X6LLV8"/>
<feature type="transmembrane region" description="Helical" evidence="1">
    <location>
        <begin position="225"/>
        <end position="247"/>
    </location>
</feature>
<dbReference type="EMBL" id="ASPP01036022">
    <property type="protein sequence ID" value="ETO02341.1"/>
    <property type="molecule type" value="Genomic_DNA"/>
</dbReference>
<keyword evidence="1" id="KW-0812">Transmembrane</keyword>
<keyword evidence="1" id="KW-0472">Membrane</keyword>
<feature type="transmembrane region" description="Helical" evidence="1">
    <location>
        <begin position="136"/>
        <end position="159"/>
    </location>
</feature>
<sequence>VLHVLNAFHVVTSANDVAKDNSNKDSKKYLNNQNDIYVSIISWNMLANSISQMCICVQYPLNHNNVRILSLQIFNNVSVHKSVRVLRSISIINQMQSNENMCIKISTINISTHTLGIPSKLYSLAHRLFNKQKHSVFTSAVVIVMTSTLLSNVVCRWVGHALTNRAFNEFCNSAFQMFHDNKKKIKIPNLHKTNTQVQDIVAKAINFVIHQQFAIRKSWFYQRAMFFKCCSILQCYVLFFFNTFFFYNNKQKKI</sequence>
<evidence type="ECO:0000256" key="1">
    <source>
        <dbReference type="SAM" id="Phobius"/>
    </source>
</evidence>
<protein>
    <submittedName>
        <fullName evidence="2">Uncharacterized protein</fullName>
    </submittedName>
</protein>
<organism evidence="2 3">
    <name type="scientific">Reticulomyxa filosa</name>
    <dbReference type="NCBI Taxonomy" id="46433"/>
    <lineage>
        <taxon>Eukaryota</taxon>
        <taxon>Sar</taxon>
        <taxon>Rhizaria</taxon>
        <taxon>Retaria</taxon>
        <taxon>Foraminifera</taxon>
        <taxon>Monothalamids</taxon>
        <taxon>Reticulomyxidae</taxon>
        <taxon>Reticulomyxa</taxon>
    </lineage>
</organism>
<keyword evidence="1" id="KW-1133">Transmembrane helix</keyword>
<dbReference type="Proteomes" id="UP000023152">
    <property type="component" value="Unassembled WGS sequence"/>
</dbReference>
<reference evidence="2 3" key="1">
    <citation type="journal article" date="2013" name="Curr. Biol.">
        <title>The Genome of the Foraminiferan Reticulomyxa filosa.</title>
        <authorList>
            <person name="Glockner G."/>
            <person name="Hulsmann N."/>
            <person name="Schleicher M."/>
            <person name="Noegel A.A."/>
            <person name="Eichinger L."/>
            <person name="Gallinger C."/>
            <person name="Pawlowski J."/>
            <person name="Sierra R."/>
            <person name="Euteneuer U."/>
            <person name="Pillet L."/>
            <person name="Moustafa A."/>
            <person name="Platzer M."/>
            <person name="Groth M."/>
            <person name="Szafranski K."/>
            <person name="Schliwa M."/>
        </authorList>
    </citation>
    <scope>NUCLEOTIDE SEQUENCE [LARGE SCALE GENOMIC DNA]</scope>
</reference>
<evidence type="ECO:0000313" key="2">
    <source>
        <dbReference type="EMBL" id="ETO02341.1"/>
    </source>
</evidence>
<feature type="non-terminal residue" evidence="2">
    <location>
        <position position="1"/>
    </location>
</feature>
<evidence type="ECO:0000313" key="3">
    <source>
        <dbReference type="Proteomes" id="UP000023152"/>
    </source>
</evidence>
<gene>
    <name evidence="2" type="ORF">RFI_35095</name>
</gene>
<proteinExistence type="predicted"/>
<comment type="caution">
    <text evidence="2">The sequence shown here is derived from an EMBL/GenBank/DDBJ whole genome shotgun (WGS) entry which is preliminary data.</text>
</comment>